<dbReference type="GO" id="GO:0043565">
    <property type="term" value="F:sequence-specific DNA binding"/>
    <property type="evidence" value="ECO:0007669"/>
    <property type="project" value="InterPro"/>
</dbReference>
<dbReference type="EMBL" id="UOEG01000199">
    <property type="protein sequence ID" value="VAV99927.1"/>
    <property type="molecule type" value="Genomic_DNA"/>
</dbReference>
<evidence type="ECO:0000256" key="3">
    <source>
        <dbReference type="ARBA" id="ARBA00023163"/>
    </source>
</evidence>
<accession>A0A3B0S4Y3</accession>
<dbReference type="Pfam" id="PF01037">
    <property type="entry name" value="AsnC_trans_reg"/>
    <property type="match status" value="1"/>
</dbReference>
<dbReference type="GO" id="GO:0043200">
    <property type="term" value="P:response to amino acid"/>
    <property type="evidence" value="ECO:0007669"/>
    <property type="project" value="TreeGrafter"/>
</dbReference>
<evidence type="ECO:0000256" key="2">
    <source>
        <dbReference type="ARBA" id="ARBA00023125"/>
    </source>
</evidence>
<evidence type="ECO:0000256" key="1">
    <source>
        <dbReference type="ARBA" id="ARBA00023015"/>
    </source>
</evidence>
<evidence type="ECO:0000313" key="5">
    <source>
        <dbReference type="EMBL" id="VAV99927.1"/>
    </source>
</evidence>
<dbReference type="GO" id="GO:0005829">
    <property type="term" value="C:cytosol"/>
    <property type="evidence" value="ECO:0007669"/>
    <property type="project" value="TreeGrafter"/>
</dbReference>
<protein>
    <submittedName>
        <fullName evidence="5">Leucine-responsive regulatory protein, regulator for leucine (Or lrp) regulon and high-affinity branched-chain amino acid transport system</fullName>
    </submittedName>
</protein>
<dbReference type="PRINTS" id="PR00033">
    <property type="entry name" value="HTHASNC"/>
</dbReference>
<dbReference type="InterPro" id="IPR011991">
    <property type="entry name" value="ArsR-like_HTH"/>
</dbReference>
<name>A0A3B0S4Y3_9ZZZZ</name>
<proteinExistence type="predicted"/>
<dbReference type="InterPro" id="IPR019888">
    <property type="entry name" value="Tscrpt_reg_AsnC-like"/>
</dbReference>
<dbReference type="Gene3D" id="3.30.70.920">
    <property type="match status" value="1"/>
</dbReference>
<dbReference type="CDD" id="cd00090">
    <property type="entry name" value="HTH_ARSR"/>
    <property type="match status" value="1"/>
</dbReference>
<sequence length="153" mass="17136">MLDKMDKKILNALARNGRASIEVIADSVGLSPTPTRKRVKQLEDAGVIKGYLADIDPEKCGLEMAIYVFVKLQSRDRKTIAEFEQRIMELDEVQRCDLITGGHDYILTLRLPDMKDYNGYLRETLAELPGVFGIETSVVIGNVKNTHQVLTAV</sequence>
<reference evidence="5" key="1">
    <citation type="submission" date="2018-06" db="EMBL/GenBank/DDBJ databases">
        <authorList>
            <person name="Zhirakovskaya E."/>
        </authorList>
    </citation>
    <scope>NUCLEOTIDE SEQUENCE</scope>
</reference>
<dbReference type="SUPFAM" id="SSF54909">
    <property type="entry name" value="Dimeric alpha+beta barrel"/>
    <property type="match status" value="1"/>
</dbReference>
<keyword evidence="3" id="KW-0804">Transcription</keyword>
<feature type="domain" description="HTH asnC-type" evidence="4">
    <location>
        <begin position="2"/>
        <end position="63"/>
    </location>
</feature>
<dbReference type="SUPFAM" id="SSF46785">
    <property type="entry name" value="Winged helix' DNA-binding domain"/>
    <property type="match status" value="1"/>
</dbReference>
<dbReference type="InterPro" id="IPR036390">
    <property type="entry name" value="WH_DNA-bd_sf"/>
</dbReference>
<keyword evidence="2" id="KW-0238">DNA-binding</keyword>
<dbReference type="AlphaFoldDB" id="A0A3B0S4Y3"/>
<organism evidence="5">
    <name type="scientific">hydrothermal vent metagenome</name>
    <dbReference type="NCBI Taxonomy" id="652676"/>
    <lineage>
        <taxon>unclassified sequences</taxon>
        <taxon>metagenomes</taxon>
        <taxon>ecological metagenomes</taxon>
    </lineage>
</organism>
<keyword evidence="1" id="KW-0805">Transcription regulation</keyword>
<dbReference type="InterPro" id="IPR000485">
    <property type="entry name" value="AsnC-type_HTH_dom"/>
</dbReference>
<evidence type="ECO:0000259" key="4">
    <source>
        <dbReference type="PROSITE" id="PS50956"/>
    </source>
</evidence>
<dbReference type="PANTHER" id="PTHR30154:SF34">
    <property type="entry name" value="TRANSCRIPTIONAL REGULATOR AZLB"/>
    <property type="match status" value="1"/>
</dbReference>
<dbReference type="InterPro" id="IPR036388">
    <property type="entry name" value="WH-like_DNA-bd_sf"/>
</dbReference>
<gene>
    <name evidence="5" type="ORF">MNBD_ALPHA07-1844</name>
</gene>
<dbReference type="InterPro" id="IPR011008">
    <property type="entry name" value="Dimeric_a/b-barrel"/>
</dbReference>
<dbReference type="PANTHER" id="PTHR30154">
    <property type="entry name" value="LEUCINE-RESPONSIVE REGULATORY PROTEIN"/>
    <property type="match status" value="1"/>
</dbReference>
<dbReference type="PROSITE" id="PS50956">
    <property type="entry name" value="HTH_ASNC_2"/>
    <property type="match status" value="1"/>
</dbReference>
<dbReference type="Gene3D" id="1.10.10.10">
    <property type="entry name" value="Winged helix-like DNA-binding domain superfamily/Winged helix DNA-binding domain"/>
    <property type="match status" value="1"/>
</dbReference>
<dbReference type="InterPro" id="IPR019887">
    <property type="entry name" value="Tscrpt_reg_AsnC/Lrp_C"/>
</dbReference>
<dbReference type="SMART" id="SM00344">
    <property type="entry name" value="HTH_ASNC"/>
    <property type="match status" value="1"/>
</dbReference>
<dbReference type="Pfam" id="PF13412">
    <property type="entry name" value="HTH_24"/>
    <property type="match status" value="1"/>
</dbReference>